<dbReference type="EC" id="3.1.3.16" evidence="1"/>
<dbReference type="SMART" id="SM00156">
    <property type="entry name" value="PP2Ac"/>
    <property type="match status" value="1"/>
</dbReference>
<feature type="compositionally biased region" description="Basic residues" evidence="2">
    <location>
        <begin position="453"/>
        <end position="462"/>
    </location>
</feature>
<dbReference type="SUPFAM" id="SSF56300">
    <property type="entry name" value="Metallo-dependent phosphatases"/>
    <property type="match status" value="1"/>
</dbReference>
<keyword evidence="1" id="KW-0378">Hydrolase</keyword>
<dbReference type="InterPro" id="IPR029052">
    <property type="entry name" value="Metallo-depent_PP-like"/>
</dbReference>
<comment type="caution">
    <text evidence="4">The sequence shown here is derived from an EMBL/GenBank/DDBJ whole genome shotgun (WGS) entry which is preliminary data.</text>
</comment>
<dbReference type="InterPro" id="IPR006186">
    <property type="entry name" value="Ser/Thr-sp_prot-phosphatase"/>
</dbReference>
<dbReference type="PANTHER" id="PTHR11668">
    <property type="entry name" value="SERINE/THREONINE PROTEIN PHOSPHATASE"/>
    <property type="match status" value="1"/>
</dbReference>
<dbReference type="Gene3D" id="3.60.21.10">
    <property type="match status" value="1"/>
</dbReference>
<dbReference type="EMBL" id="JAPFFF010000005">
    <property type="protein sequence ID" value="KAK8888683.1"/>
    <property type="molecule type" value="Genomic_DNA"/>
</dbReference>
<reference evidence="4 5" key="1">
    <citation type="submission" date="2024-04" db="EMBL/GenBank/DDBJ databases">
        <title>Tritrichomonas musculus Genome.</title>
        <authorList>
            <person name="Alves-Ferreira E."/>
            <person name="Grigg M."/>
            <person name="Lorenzi H."/>
            <person name="Galac M."/>
        </authorList>
    </citation>
    <scope>NUCLEOTIDE SEQUENCE [LARGE SCALE GENOMIC DNA]</scope>
    <source>
        <strain evidence="4 5">EAF2021</strain>
    </source>
</reference>
<dbReference type="PANTHER" id="PTHR11668:SF494">
    <property type="entry name" value="PROTEIN PHOSPHATASE, PUTATIVE-RELATED"/>
    <property type="match status" value="1"/>
</dbReference>
<evidence type="ECO:0000256" key="1">
    <source>
        <dbReference type="RuleBase" id="RU004273"/>
    </source>
</evidence>
<dbReference type="Proteomes" id="UP001470230">
    <property type="component" value="Unassembled WGS sequence"/>
</dbReference>
<feature type="domain" description="Serine/threonine specific protein phosphatases" evidence="3">
    <location>
        <begin position="126"/>
        <end position="131"/>
    </location>
</feature>
<comment type="catalytic activity">
    <reaction evidence="1">
        <text>O-phospho-L-threonyl-[protein] + H2O = L-threonyl-[protein] + phosphate</text>
        <dbReference type="Rhea" id="RHEA:47004"/>
        <dbReference type="Rhea" id="RHEA-COMP:11060"/>
        <dbReference type="Rhea" id="RHEA-COMP:11605"/>
        <dbReference type="ChEBI" id="CHEBI:15377"/>
        <dbReference type="ChEBI" id="CHEBI:30013"/>
        <dbReference type="ChEBI" id="CHEBI:43474"/>
        <dbReference type="ChEBI" id="CHEBI:61977"/>
        <dbReference type="EC" id="3.1.3.16"/>
    </reaction>
</comment>
<name>A0ABR2KC28_9EUKA</name>
<dbReference type="CDD" id="cd00144">
    <property type="entry name" value="MPP_PPP_family"/>
    <property type="match status" value="1"/>
</dbReference>
<accession>A0ABR2KC28</accession>
<dbReference type="PRINTS" id="PR00114">
    <property type="entry name" value="STPHPHTASE"/>
</dbReference>
<evidence type="ECO:0000256" key="2">
    <source>
        <dbReference type="SAM" id="MobiDB-lite"/>
    </source>
</evidence>
<organism evidence="4 5">
    <name type="scientific">Tritrichomonas musculus</name>
    <dbReference type="NCBI Taxonomy" id="1915356"/>
    <lineage>
        <taxon>Eukaryota</taxon>
        <taxon>Metamonada</taxon>
        <taxon>Parabasalia</taxon>
        <taxon>Tritrichomonadida</taxon>
        <taxon>Tritrichomonadidae</taxon>
        <taxon>Tritrichomonas</taxon>
    </lineage>
</organism>
<comment type="similarity">
    <text evidence="1">Belongs to the PPP phosphatase family.</text>
</comment>
<sequence>MQSSSIFLSEYTKIITAADITDEDLGVQIAFPQFHEDLIQKLLDETLIILKNLSLVYELKSDIFVVGDLHGNIRDLIRILRQVNFFDSGARILFLGDYVDRGDFSIEVITLLFSLISQYPDRIYLLRGNHEFSTTNMKYGFKDELNALYENDILWNKFNDVFNWLPLAAIIDKNLFCVHGGISPHLKSIYQIANLERPILTFQDNSLLTDLMWSDPSTTVSFYIESERGYGCVFGQDAIIKFCRSQNYEKVIRAHQCVAPGVEEVLHGKVITVFSCSNYCDTCQNLAGYICIRGNTISQVQLQPLDIMKRENALFLDCSRKTGNEINDSAEILQNRNISFIGNSFNTGVKFPSRKLVPARRKSSFSQSFSRNLPLGAMHMGSTLSMNRSSQIFELSDDQPNSISMSSSMNYYSRNFSNGSGLPPIEISSSLKKSNPPLPSLLENPEECSLSLKKTHPPKTLK</sequence>
<proteinExistence type="inferred from homology"/>
<protein>
    <recommendedName>
        <fullName evidence="1">Serine/threonine-protein phosphatase</fullName>
        <ecNumber evidence="1">3.1.3.16</ecNumber>
    </recommendedName>
</protein>
<dbReference type="InterPro" id="IPR004843">
    <property type="entry name" value="Calcineurin-like_PHP"/>
</dbReference>
<dbReference type="Pfam" id="PF00149">
    <property type="entry name" value="Metallophos"/>
    <property type="match status" value="1"/>
</dbReference>
<keyword evidence="5" id="KW-1185">Reference proteome</keyword>
<evidence type="ECO:0000313" key="4">
    <source>
        <dbReference type="EMBL" id="KAK8888683.1"/>
    </source>
</evidence>
<evidence type="ECO:0000313" key="5">
    <source>
        <dbReference type="Proteomes" id="UP001470230"/>
    </source>
</evidence>
<feature type="compositionally biased region" description="Low complexity" evidence="2">
    <location>
        <begin position="428"/>
        <end position="452"/>
    </location>
</feature>
<gene>
    <name evidence="4" type="ORF">M9Y10_033417</name>
</gene>
<dbReference type="InterPro" id="IPR050341">
    <property type="entry name" value="PP1_catalytic_subunit"/>
</dbReference>
<evidence type="ECO:0000259" key="3">
    <source>
        <dbReference type="PROSITE" id="PS00125"/>
    </source>
</evidence>
<dbReference type="PROSITE" id="PS00125">
    <property type="entry name" value="SER_THR_PHOSPHATASE"/>
    <property type="match status" value="1"/>
</dbReference>
<feature type="region of interest" description="Disordered" evidence="2">
    <location>
        <begin position="427"/>
        <end position="462"/>
    </location>
</feature>